<feature type="transmembrane region" description="Helical" evidence="1">
    <location>
        <begin position="66"/>
        <end position="86"/>
    </location>
</feature>
<keyword evidence="3" id="KW-1185">Reference proteome</keyword>
<dbReference type="STRING" id="1006576.DTL3_0371"/>
<feature type="transmembrane region" description="Helical" evidence="1">
    <location>
        <begin position="153"/>
        <end position="172"/>
    </location>
</feature>
<dbReference type="RefSeq" id="WP_084217090.1">
    <property type="nucleotide sequence ID" value="NZ_LN824141.1"/>
</dbReference>
<organism evidence="2 3">
    <name type="scientific">Defluviitoga tunisiensis</name>
    <dbReference type="NCBI Taxonomy" id="1006576"/>
    <lineage>
        <taxon>Bacteria</taxon>
        <taxon>Thermotogati</taxon>
        <taxon>Thermotogota</taxon>
        <taxon>Thermotogae</taxon>
        <taxon>Petrotogales</taxon>
        <taxon>Petrotogaceae</taxon>
        <taxon>Defluviitoga</taxon>
    </lineage>
</organism>
<evidence type="ECO:0008006" key="4">
    <source>
        <dbReference type="Google" id="ProtNLM"/>
    </source>
</evidence>
<keyword evidence="1" id="KW-0472">Membrane</keyword>
<evidence type="ECO:0000313" key="2">
    <source>
        <dbReference type="EMBL" id="CEP77700.1"/>
    </source>
</evidence>
<dbReference type="InterPro" id="IPR007404">
    <property type="entry name" value="YdjM-like"/>
</dbReference>
<feature type="transmembrane region" description="Helical" evidence="1">
    <location>
        <begin position="124"/>
        <end position="141"/>
    </location>
</feature>
<reference evidence="3" key="1">
    <citation type="submission" date="2014-11" db="EMBL/GenBank/DDBJ databases">
        <authorList>
            <person name="Wibberg D."/>
        </authorList>
    </citation>
    <scope>NUCLEOTIDE SEQUENCE [LARGE SCALE GENOMIC DNA]</scope>
    <source>
        <strain evidence="3">L3</strain>
    </source>
</reference>
<dbReference type="AlphaFoldDB" id="A0A0C7P0C8"/>
<name>A0A0C7P0C8_DEFTU</name>
<accession>A0A0C7P0C8</accession>
<dbReference type="HOGENOM" id="CLU_1514687_0_0_0"/>
<keyword evidence="1" id="KW-1133">Transmembrane helix</keyword>
<evidence type="ECO:0000313" key="3">
    <source>
        <dbReference type="Proteomes" id="UP000032809"/>
    </source>
</evidence>
<proteinExistence type="predicted"/>
<dbReference type="KEGG" id="dtn:DTL3_0371"/>
<evidence type="ECO:0000256" key="1">
    <source>
        <dbReference type="SAM" id="Phobius"/>
    </source>
</evidence>
<dbReference type="Pfam" id="PF04307">
    <property type="entry name" value="YdjM"/>
    <property type="match status" value="1"/>
</dbReference>
<protein>
    <recommendedName>
        <fullName evidence="4">Membrane-bound metal-dependent hydrolase</fullName>
    </recommendedName>
</protein>
<dbReference type="EMBL" id="LN824141">
    <property type="protein sequence ID" value="CEP77700.1"/>
    <property type="molecule type" value="Genomic_DNA"/>
</dbReference>
<keyword evidence="1" id="KW-0812">Transmembrane</keyword>
<feature type="transmembrane region" description="Helical" evidence="1">
    <location>
        <begin position="98"/>
        <end position="117"/>
    </location>
</feature>
<gene>
    <name evidence="2" type="ORF">DTL3_0371</name>
</gene>
<feature type="transmembrane region" description="Helical" evidence="1">
    <location>
        <begin position="7"/>
        <end position="29"/>
    </location>
</feature>
<dbReference type="OrthoDB" id="47548at2"/>
<dbReference type="Proteomes" id="UP000032809">
    <property type="component" value="Chromosome I"/>
</dbReference>
<sequence length="175" mass="21077">MPNFKTHILSGIFIFPFFFFLFNWFYSFFCFEVNYIPSEIIFSYFLFVFGSDFSDVDHNNSFINKLFRLLLIFISVYYLFEFDYLYRTYLPFSYNTSNFIIILFGTLIGLLLGLLFNTLTKHRGFWHSIFTGIGISIIIYLTNINSRKPMKLLYSLSFLFGFIIHFLLDKYFHNK</sequence>